<evidence type="ECO:0000259" key="8">
    <source>
        <dbReference type="Pfam" id="PF05140"/>
    </source>
</evidence>
<dbReference type="EMBL" id="PYAV01000003">
    <property type="protein sequence ID" value="PSL50443.1"/>
    <property type="molecule type" value="Genomic_DNA"/>
</dbReference>
<dbReference type="Pfam" id="PF05140">
    <property type="entry name" value="ResB"/>
    <property type="match status" value="2"/>
</dbReference>
<keyword evidence="3" id="KW-0201">Cytochrome c-type biogenesis</keyword>
<feature type="transmembrane region" description="Helical" evidence="7">
    <location>
        <begin position="213"/>
        <end position="231"/>
    </location>
</feature>
<accession>A0A2P8HW30</accession>
<keyword evidence="10" id="KW-1185">Reference proteome</keyword>
<feature type="region of interest" description="Disordered" evidence="6">
    <location>
        <begin position="520"/>
        <end position="559"/>
    </location>
</feature>
<evidence type="ECO:0000256" key="4">
    <source>
        <dbReference type="ARBA" id="ARBA00022989"/>
    </source>
</evidence>
<evidence type="ECO:0000313" key="9">
    <source>
        <dbReference type="EMBL" id="PSL50443.1"/>
    </source>
</evidence>
<gene>
    <name evidence="9" type="ORF">B0H94_10354</name>
</gene>
<sequence>MEKVTCECGHQNPYGTELCERCGKPLKEQQQLLNMRYEGVARRSQTYNRSVVDKVWNFFSSVKVGIWIIFLILVASIFGTIFPQEMFIPPNVDPAQYYGEEYGIAGEIFYTLGFHNLYGSWWYIALLAALTTSLIIASIDRVVPLYRALKNQRVTRHKSFLSRQRIFGESDVASQDATYEAVKEGLKKKKYNISEENGNLVAEKNRFARWGPYVNHVGLVLFLTGAMLRIFPGMYVDENVWVRDGDTVPLPGTDSQYYLESEGFTMETYDEDDEMYAEALERSGGPITETYRTEAVLYERVDGNVVGVDSEQQKVKSHDIEVNDPLTYDSYSIYQVDYKLNELYEMDFELESEETGEVYGDFTVNLFDPEDSYEIDDEREVTIHSYFPDFYFDDDNEPSTRSSIPDNPAFIFAFDGPEVEGTEHRFVGIQQNHPVTEDPVYNVSFAGIDTNHVTALTVRKDLTLPFLMAGGAIFMIGLIQGSYWTHRRIWLQKRGDDGFYVAGHTNKNWESLKRDVNAAIDGTDIESPEDQIVKKEESKKQSASADDRADTGEADKGGR</sequence>
<feature type="transmembrane region" description="Helical" evidence="7">
    <location>
        <begin position="64"/>
        <end position="82"/>
    </location>
</feature>
<feature type="transmembrane region" description="Helical" evidence="7">
    <location>
        <begin position="121"/>
        <end position="143"/>
    </location>
</feature>
<dbReference type="PANTHER" id="PTHR31566:SF0">
    <property type="entry name" value="CYTOCHROME C BIOGENESIS PROTEIN CCS1, CHLOROPLASTIC"/>
    <property type="match status" value="1"/>
</dbReference>
<feature type="compositionally biased region" description="Basic and acidic residues" evidence="6">
    <location>
        <begin position="531"/>
        <end position="559"/>
    </location>
</feature>
<dbReference type="InterPro" id="IPR007816">
    <property type="entry name" value="ResB-like_domain"/>
</dbReference>
<evidence type="ECO:0000256" key="6">
    <source>
        <dbReference type="SAM" id="MobiDB-lite"/>
    </source>
</evidence>
<feature type="transmembrane region" description="Helical" evidence="7">
    <location>
        <begin position="462"/>
        <end position="484"/>
    </location>
</feature>
<dbReference type="OrthoDB" id="9770923at2"/>
<proteinExistence type="predicted"/>
<protein>
    <submittedName>
        <fullName evidence="9">Cytochrome c biogenesis protein</fullName>
    </submittedName>
</protein>
<dbReference type="PANTHER" id="PTHR31566">
    <property type="entry name" value="CYTOCHROME C BIOGENESIS PROTEIN CCS1, CHLOROPLASTIC"/>
    <property type="match status" value="1"/>
</dbReference>
<evidence type="ECO:0000313" key="10">
    <source>
        <dbReference type="Proteomes" id="UP000242310"/>
    </source>
</evidence>
<comment type="subcellular location">
    <subcellularLocation>
        <location evidence="1">Membrane</location>
        <topology evidence="1">Multi-pass membrane protein</topology>
    </subcellularLocation>
</comment>
<dbReference type="Proteomes" id="UP000242310">
    <property type="component" value="Unassembled WGS sequence"/>
</dbReference>
<dbReference type="InterPro" id="IPR023494">
    <property type="entry name" value="Cyt_c_bgen_Ccs1/CcsB/ResB"/>
</dbReference>
<comment type="caution">
    <text evidence="9">The sequence shown here is derived from an EMBL/GenBank/DDBJ whole genome shotgun (WGS) entry which is preliminary data.</text>
</comment>
<dbReference type="AlphaFoldDB" id="A0A2P8HW30"/>
<dbReference type="RefSeq" id="WP_106587775.1">
    <property type="nucleotide sequence ID" value="NZ_PYAV01000003.1"/>
</dbReference>
<organism evidence="9 10">
    <name type="scientific">Salsuginibacillus halophilus</name>
    <dbReference type="NCBI Taxonomy" id="517424"/>
    <lineage>
        <taxon>Bacteria</taxon>
        <taxon>Bacillati</taxon>
        <taxon>Bacillota</taxon>
        <taxon>Bacilli</taxon>
        <taxon>Bacillales</taxon>
        <taxon>Bacillaceae</taxon>
        <taxon>Salsuginibacillus</taxon>
    </lineage>
</organism>
<evidence type="ECO:0000256" key="7">
    <source>
        <dbReference type="SAM" id="Phobius"/>
    </source>
</evidence>
<keyword evidence="4 7" id="KW-1133">Transmembrane helix</keyword>
<reference evidence="9 10" key="1">
    <citation type="submission" date="2018-03" db="EMBL/GenBank/DDBJ databases">
        <title>Genomic Encyclopedia of Type Strains, Phase III (KMG-III): the genomes of soil and plant-associated and newly described type strains.</title>
        <authorList>
            <person name="Whitman W."/>
        </authorList>
    </citation>
    <scope>NUCLEOTIDE SEQUENCE [LARGE SCALE GENOMIC DNA]</scope>
    <source>
        <strain evidence="9 10">CGMCC 1.07653</strain>
    </source>
</reference>
<evidence type="ECO:0000256" key="3">
    <source>
        <dbReference type="ARBA" id="ARBA00022748"/>
    </source>
</evidence>
<evidence type="ECO:0000256" key="5">
    <source>
        <dbReference type="ARBA" id="ARBA00023136"/>
    </source>
</evidence>
<dbReference type="GO" id="GO:0017004">
    <property type="term" value="P:cytochrome complex assembly"/>
    <property type="evidence" value="ECO:0007669"/>
    <property type="project" value="UniProtKB-KW"/>
</dbReference>
<keyword evidence="2 7" id="KW-0812">Transmembrane</keyword>
<evidence type="ECO:0000256" key="2">
    <source>
        <dbReference type="ARBA" id="ARBA00022692"/>
    </source>
</evidence>
<dbReference type="GO" id="GO:0016020">
    <property type="term" value="C:membrane"/>
    <property type="evidence" value="ECO:0007669"/>
    <property type="project" value="UniProtKB-SubCell"/>
</dbReference>
<name>A0A2P8HW30_9BACI</name>
<feature type="domain" description="ResB-like" evidence="8">
    <location>
        <begin position="438"/>
        <end position="516"/>
    </location>
</feature>
<keyword evidence="5 7" id="KW-0472">Membrane</keyword>
<evidence type="ECO:0000256" key="1">
    <source>
        <dbReference type="ARBA" id="ARBA00004141"/>
    </source>
</evidence>
<feature type="domain" description="ResB-like" evidence="8">
    <location>
        <begin position="62"/>
        <end position="420"/>
    </location>
</feature>